<reference evidence="4" key="1">
    <citation type="submission" date="2022-08" db="EMBL/GenBank/DDBJ databases">
        <authorList>
            <person name="Wang H."/>
        </authorList>
    </citation>
    <scope>NUCLEOTIDE SEQUENCE</scope>
    <source>
        <strain evidence="4">PS10</strain>
    </source>
</reference>
<sequence length="361" mass="41429">MKIFEEILKATLKNKSAVKTELVSEPFKVVCFFSNTAIGDTLFNTPVFRAFKEKFPNVKTIALLNPKNMALFENNPNLDEIIPYNGRWNGFLKALKILKTKNIDICFLLHSNDPQATPLAILSGAKYVFKIPNLKNEFNFLHSNTPKYYDEFDKYVVLGRLKQLEFIGLKNTNTKFDLYLNASDYQRVDNILKKDRQTKFIGFQMGASVRAKYWVLKHWIELARLVLNEPNTKIVLTGSPSERTMTNELFSVINDERVLNLAGVFNVREAAALIDRLDILITPDTGPLHIAVALNTPLIGLFGVTSPELFMPNYGQDIFKFIKADFNIDDNFSRHKDYSHVMEKITAKEVFDNVKRIIFKN</sequence>
<dbReference type="EMBL" id="JANURM010000001">
    <property type="protein sequence ID" value="MDL0088011.1"/>
    <property type="molecule type" value="Genomic_DNA"/>
</dbReference>
<evidence type="ECO:0000313" key="4">
    <source>
        <dbReference type="EMBL" id="MDL0088011.1"/>
    </source>
</evidence>
<keyword evidence="1" id="KW-0328">Glycosyltransferase</keyword>
<gene>
    <name evidence="3" type="ORF">NYG85_00215</name>
    <name evidence="4" type="ORF">NYG85_01290</name>
</gene>
<dbReference type="EMBL" id="JANURM010000001">
    <property type="protein sequence ID" value="MDL0087800.1"/>
    <property type="molecule type" value="Genomic_DNA"/>
</dbReference>
<keyword evidence="2" id="KW-0808">Transferase</keyword>
<evidence type="ECO:0000313" key="5">
    <source>
        <dbReference type="Proteomes" id="UP001173801"/>
    </source>
</evidence>
<dbReference type="Pfam" id="PF01075">
    <property type="entry name" value="Glyco_transf_9"/>
    <property type="match status" value="1"/>
</dbReference>
<dbReference type="InterPro" id="IPR002201">
    <property type="entry name" value="Glyco_trans_9"/>
</dbReference>
<name>A0ABT7HM43_9BACT</name>
<dbReference type="PANTHER" id="PTHR30160">
    <property type="entry name" value="TETRAACYLDISACCHARIDE 4'-KINASE-RELATED"/>
    <property type="match status" value="1"/>
</dbReference>
<dbReference type="CDD" id="cd03789">
    <property type="entry name" value="GT9_LPS_heptosyltransferase"/>
    <property type="match status" value="1"/>
</dbReference>
<comment type="caution">
    <text evidence="4">The sequence shown here is derived from an EMBL/GenBank/DDBJ whole genome shotgun (WGS) entry which is preliminary data.</text>
</comment>
<evidence type="ECO:0000256" key="1">
    <source>
        <dbReference type="ARBA" id="ARBA00022676"/>
    </source>
</evidence>
<accession>A0ABT7HM43</accession>
<organism evidence="4 5">
    <name type="scientific">Campylobacter gastrosuis</name>
    <dbReference type="NCBI Taxonomy" id="2974576"/>
    <lineage>
        <taxon>Bacteria</taxon>
        <taxon>Pseudomonadati</taxon>
        <taxon>Campylobacterota</taxon>
        <taxon>Epsilonproteobacteria</taxon>
        <taxon>Campylobacterales</taxon>
        <taxon>Campylobacteraceae</taxon>
        <taxon>Campylobacter</taxon>
    </lineage>
</organism>
<dbReference type="InterPro" id="IPR051199">
    <property type="entry name" value="LPS_LOS_Heptosyltrfase"/>
</dbReference>
<dbReference type="Gene3D" id="3.40.50.2000">
    <property type="entry name" value="Glycogen Phosphorylase B"/>
    <property type="match status" value="2"/>
</dbReference>
<dbReference type="SUPFAM" id="SSF53756">
    <property type="entry name" value="UDP-Glycosyltransferase/glycogen phosphorylase"/>
    <property type="match status" value="1"/>
</dbReference>
<evidence type="ECO:0000256" key="2">
    <source>
        <dbReference type="ARBA" id="ARBA00022679"/>
    </source>
</evidence>
<protein>
    <submittedName>
        <fullName evidence="4">Glycosyltransferase family 9 protein</fullName>
    </submittedName>
</protein>
<proteinExistence type="predicted"/>
<reference evidence="4" key="2">
    <citation type="journal article" date="2023" name="Microorganisms">
        <title>Isolation and Genomic Characteristics of Cat-Borne Campylobacter felis sp. nov. and Sheep-Borne Campylobacter ovis sp. nov.</title>
        <authorList>
            <person name="Wang H."/>
            <person name="Li Y."/>
            <person name="Gu Y."/>
            <person name="Zhou G."/>
            <person name="Chen X."/>
            <person name="Zhang X."/>
            <person name="Shao Z."/>
            <person name="Zhang J."/>
            <person name="Zhang M."/>
        </authorList>
    </citation>
    <scope>NUCLEOTIDE SEQUENCE</scope>
    <source>
        <strain evidence="4">PS10</strain>
    </source>
</reference>
<dbReference type="PANTHER" id="PTHR30160:SF7">
    <property type="entry name" value="ADP-HEPTOSE--LPS HEPTOSYLTRANSFERASE 2"/>
    <property type="match status" value="1"/>
</dbReference>
<evidence type="ECO:0000313" key="3">
    <source>
        <dbReference type="EMBL" id="MDL0087800.1"/>
    </source>
</evidence>
<keyword evidence="5" id="KW-1185">Reference proteome</keyword>
<dbReference type="RefSeq" id="WP_284936531.1">
    <property type="nucleotide sequence ID" value="NZ_JANURM010000001.1"/>
</dbReference>
<dbReference type="Proteomes" id="UP001173801">
    <property type="component" value="Unassembled WGS sequence"/>
</dbReference>